<dbReference type="PANTHER" id="PTHR43289">
    <property type="entry name" value="MITOGEN-ACTIVATED PROTEIN KINASE KINASE KINASE 20-RELATED"/>
    <property type="match status" value="1"/>
</dbReference>
<keyword evidence="7 10" id="KW-0067">ATP-binding</keyword>
<feature type="domain" description="PASTA" evidence="14">
    <location>
        <begin position="592"/>
        <end position="661"/>
    </location>
</feature>
<dbReference type="AlphaFoldDB" id="A0A0F0H018"/>
<dbReference type="Pfam" id="PF00069">
    <property type="entry name" value="Pkinase"/>
    <property type="match status" value="1"/>
</dbReference>
<comment type="caution">
    <text evidence="15">The sequence shown here is derived from an EMBL/GenBank/DDBJ whole genome shotgun (WGS) entry which is preliminary data.</text>
</comment>
<feature type="compositionally biased region" description="Polar residues" evidence="11">
    <location>
        <begin position="623"/>
        <end position="644"/>
    </location>
</feature>
<dbReference type="SMART" id="SM00740">
    <property type="entry name" value="PASTA"/>
    <property type="match status" value="4"/>
</dbReference>
<dbReference type="PROSITE" id="PS00107">
    <property type="entry name" value="PROTEIN_KINASE_ATP"/>
    <property type="match status" value="1"/>
</dbReference>
<feature type="binding site" evidence="10">
    <location>
        <position position="40"/>
    </location>
    <ligand>
        <name>ATP</name>
        <dbReference type="ChEBI" id="CHEBI:30616"/>
    </ligand>
</feature>
<reference evidence="15 16" key="1">
    <citation type="submission" date="2015-02" db="EMBL/GenBank/DDBJ databases">
        <authorList>
            <person name="Ju K.-S."/>
            <person name="Doroghazi J.R."/>
            <person name="Metcalf W."/>
        </authorList>
    </citation>
    <scope>NUCLEOTIDE SEQUENCE [LARGE SCALE GENOMIC DNA]</scope>
    <source>
        <strain evidence="15 16">NRRL B-16140</strain>
    </source>
</reference>
<dbReference type="InterPro" id="IPR017441">
    <property type="entry name" value="Protein_kinase_ATP_BS"/>
</dbReference>
<feature type="domain" description="PASTA" evidence="14">
    <location>
        <begin position="457"/>
        <end position="526"/>
    </location>
</feature>
<evidence type="ECO:0000313" key="15">
    <source>
        <dbReference type="EMBL" id="KJK47602.1"/>
    </source>
</evidence>
<evidence type="ECO:0000256" key="6">
    <source>
        <dbReference type="ARBA" id="ARBA00022777"/>
    </source>
</evidence>
<dbReference type="SMART" id="SM00220">
    <property type="entry name" value="S_TKc"/>
    <property type="match status" value="1"/>
</dbReference>
<name>A0A0F0H018_LENAE</name>
<evidence type="ECO:0000256" key="7">
    <source>
        <dbReference type="ARBA" id="ARBA00022840"/>
    </source>
</evidence>
<dbReference type="SUPFAM" id="SSF56112">
    <property type="entry name" value="Protein kinase-like (PK-like)"/>
    <property type="match status" value="1"/>
</dbReference>
<keyword evidence="16" id="KW-1185">Reference proteome</keyword>
<comment type="catalytic activity">
    <reaction evidence="9">
        <text>L-seryl-[protein] + ATP = O-phospho-L-seryl-[protein] + ADP + H(+)</text>
        <dbReference type="Rhea" id="RHEA:17989"/>
        <dbReference type="Rhea" id="RHEA-COMP:9863"/>
        <dbReference type="Rhea" id="RHEA-COMP:11604"/>
        <dbReference type="ChEBI" id="CHEBI:15378"/>
        <dbReference type="ChEBI" id="CHEBI:29999"/>
        <dbReference type="ChEBI" id="CHEBI:30616"/>
        <dbReference type="ChEBI" id="CHEBI:83421"/>
        <dbReference type="ChEBI" id="CHEBI:456216"/>
        <dbReference type="EC" id="2.7.11.1"/>
    </reaction>
</comment>
<keyword evidence="3" id="KW-0808">Transferase</keyword>
<dbReference type="InterPro" id="IPR000719">
    <property type="entry name" value="Prot_kinase_dom"/>
</dbReference>
<comment type="catalytic activity">
    <reaction evidence="8">
        <text>L-threonyl-[protein] + ATP = O-phospho-L-threonyl-[protein] + ADP + H(+)</text>
        <dbReference type="Rhea" id="RHEA:46608"/>
        <dbReference type="Rhea" id="RHEA-COMP:11060"/>
        <dbReference type="Rhea" id="RHEA-COMP:11605"/>
        <dbReference type="ChEBI" id="CHEBI:15378"/>
        <dbReference type="ChEBI" id="CHEBI:30013"/>
        <dbReference type="ChEBI" id="CHEBI:30616"/>
        <dbReference type="ChEBI" id="CHEBI:61977"/>
        <dbReference type="ChEBI" id="CHEBI:456216"/>
        <dbReference type="EC" id="2.7.11.1"/>
    </reaction>
</comment>
<dbReference type="eggNOG" id="COG0515">
    <property type="taxonomic scope" value="Bacteria"/>
</dbReference>
<keyword evidence="4" id="KW-0677">Repeat</keyword>
<protein>
    <recommendedName>
        <fullName evidence="1">non-specific serine/threonine protein kinase</fullName>
        <ecNumber evidence="1">2.7.11.1</ecNumber>
    </recommendedName>
</protein>
<dbReference type="CDD" id="cd14014">
    <property type="entry name" value="STKc_PknB_like"/>
    <property type="match status" value="1"/>
</dbReference>
<evidence type="ECO:0000256" key="8">
    <source>
        <dbReference type="ARBA" id="ARBA00047899"/>
    </source>
</evidence>
<evidence type="ECO:0000256" key="3">
    <source>
        <dbReference type="ARBA" id="ARBA00022679"/>
    </source>
</evidence>
<dbReference type="InterPro" id="IPR008271">
    <property type="entry name" value="Ser/Thr_kinase_AS"/>
</dbReference>
<dbReference type="InterPro" id="IPR005543">
    <property type="entry name" value="PASTA_dom"/>
</dbReference>
<proteinExistence type="predicted"/>
<dbReference type="eggNOG" id="COG2815">
    <property type="taxonomic scope" value="Bacteria"/>
</dbReference>
<feature type="region of interest" description="Disordered" evidence="11">
    <location>
        <begin position="623"/>
        <end position="647"/>
    </location>
</feature>
<evidence type="ECO:0000256" key="1">
    <source>
        <dbReference type="ARBA" id="ARBA00012513"/>
    </source>
</evidence>
<dbReference type="STRING" id="68170.GCA_000974445_09525"/>
<dbReference type="PANTHER" id="PTHR43289:SF6">
    <property type="entry name" value="SERINE_THREONINE-PROTEIN KINASE NEKL-3"/>
    <property type="match status" value="1"/>
</dbReference>
<accession>A0A0F0H018</accession>
<dbReference type="NCBIfam" id="NF033483">
    <property type="entry name" value="PknB_PASTA_kin"/>
    <property type="match status" value="1"/>
</dbReference>
<dbReference type="Gene3D" id="1.10.510.10">
    <property type="entry name" value="Transferase(Phosphotransferase) domain 1"/>
    <property type="match status" value="1"/>
</dbReference>
<dbReference type="Gene3D" id="3.30.200.20">
    <property type="entry name" value="Phosphorylase Kinase, domain 1"/>
    <property type="match status" value="1"/>
</dbReference>
<dbReference type="GO" id="GO:0005524">
    <property type="term" value="F:ATP binding"/>
    <property type="evidence" value="ECO:0007669"/>
    <property type="project" value="UniProtKB-UniRule"/>
</dbReference>
<dbReference type="GO" id="GO:0004674">
    <property type="term" value="F:protein serine/threonine kinase activity"/>
    <property type="evidence" value="ECO:0007669"/>
    <property type="project" value="UniProtKB-KW"/>
</dbReference>
<evidence type="ECO:0000313" key="16">
    <source>
        <dbReference type="Proteomes" id="UP000033393"/>
    </source>
</evidence>
<feature type="compositionally biased region" description="Acidic residues" evidence="11">
    <location>
        <begin position="325"/>
        <end position="336"/>
    </location>
</feature>
<keyword evidence="12" id="KW-0812">Transmembrane</keyword>
<keyword evidence="12" id="KW-0472">Membrane</keyword>
<dbReference type="FunFam" id="1.10.510.10:FF:000021">
    <property type="entry name" value="Serine/threonine protein kinase"/>
    <property type="match status" value="1"/>
</dbReference>
<evidence type="ECO:0000256" key="11">
    <source>
        <dbReference type="SAM" id="MobiDB-lite"/>
    </source>
</evidence>
<dbReference type="GO" id="GO:0045717">
    <property type="term" value="P:negative regulation of fatty acid biosynthetic process"/>
    <property type="evidence" value="ECO:0007669"/>
    <property type="project" value="UniProtKB-ARBA"/>
</dbReference>
<dbReference type="EMBL" id="JYJG01000130">
    <property type="protein sequence ID" value="KJK47602.1"/>
    <property type="molecule type" value="Genomic_DNA"/>
</dbReference>
<feature type="region of interest" description="Disordered" evidence="11">
    <location>
        <begin position="306"/>
        <end position="336"/>
    </location>
</feature>
<evidence type="ECO:0000256" key="5">
    <source>
        <dbReference type="ARBA" id="ARBA00022741"/>
    </source>
</evidence>
<keyword evidence="6 15" id="KW-0418">Kinase</keyword>
<keyword evidence="12" id="KW-1133">Transmembrane helix</keyword>
<dbReference type="InterPro" id="IPR011009">
    <property type="entry name" value="Kinase-like_dom_sf"/>
</dbReference>
<dbReference type="Proteomes" id="UP000033393">
    <property type="component" value="Unassembled WGS sequence"/>
</dbReference>
<evidence type="ECO:0000256" key="2">
    <source>
        <dbReference type="ARBA" id="ARBA00022527"/>
    </source>
</evidence>
<feature type="domain" description="PASTA" evidence="14">
    <location>
        <begin position="527"/>
        <end position="591"/>
    </location>
</feature>
<dbReference type="RefSeq" id="WP_045313030.1">
    <property type="nucleotide sequence ID" value="NZ_JYJG01000130.1"/>
</dbReference>
<evidence type="ECO:0000256" key="10">
    <source>
        <dbReference type="PROSITE-ProRule" id="PRU10141"/>
    </source>
</evidence>
<dbReference type="EC" id="2.7.11.1" evidence="1"/>
<evidence type="ECO:0000256" key="4">
    <source>
        <dbReference type="ARBA" id="ARBA00022737"/>
    </source>
</evidence>
<dbReference type="PROSITE" id="PS51178">
    <property type="entry name" value="PASTA"/>
    <property type="match status" value="4"/>
</dbReference>
<evidence type="ECO:0000259" key="13">
    <source>
        <dbReference type="PROSITE" id="PS50011"/>
    </source>
</evidence>
<dbReference type="PROSITE" id="PS00108">
    <property type="entry name" value="PROTEIN_KINASE_ST"/>
    <property type="match status" value="1"/>
</dbReference>
<sequence>MSTPRLLSNRYELGETLGYGGMSEVHKGRDVRLGRDVAIKVLRADLARDAQFQERFRREAQNSAALNHPAIVAVYDTGETQTEYGPLPYIVMEFVDGRTLRDIVKTQGPLSGKRAMEVMADVSAALDFSHRHGIVHRDVKPANVMITKSGAVKVMDFGIARAIHDGQAAVTQTAAVIGTAQYLSPEQARGESVDARSDVYAAGCVLFELLTGEPPFTGDSPVAVAYQHVREDPKAPSQLNPKVSPQLDAIVLKAMSKGPANRYQSAAEMRADLVRVLSGQRPSAPAVMTAEDRTAVMNEQARTPRTQVMSGGGGRHRPAALKSEPEDDYDPIADEEEERRAKRKKAIMITLVVILCVAVLGLAAWITSNLMNSSSPTTDKTSVPSLVGRSPLEAKELITKAGLVPQQQDVACEPGANGATAPCTSDQISKVIRTDPPDGSQVSKGSQVTIFVGAPPGEAAVPDLKGRTAQEAQAIVDKDPGGFKLVQSQESVEVDDAKLQGKVANQNPESGLKLKKGGTITIQLGKAPDKQNVPNVVGSTEDDARTTLQGSGFKVNVRQVDSAKPEGQVVAQSPTGNSKALKDSIVTLDVSKGNQIEMPDLSGLTQKEAENKLRSLGWNGNLNVDQQQVNSPQQDKTVLSQNPGKGQAITKGASVTITVGKFGIVTT</sequence>
<keyword evidence="2 15" id="KW-0723">Serine/threonine-protein kinase</keyword>
<dbReference type="OrthoDB" id="9762169at2"/>
<organism evidence="15 16">
    <name type="scientific">Lentzea aerocolonigenes</name>
    <name type="common">Lechevalieria aerocolonigenes</name>
    <name type="synonym">Saccharothrix aerocolonigenes</name>
    <dbReference type="NCBI Taxonomy" id="68170"/>
    <lineage>
        <taxon>Bacteria</taxon>
        <taxon>Bacillati</taxon>
        <taxon>Actinomycetota</taxon>
        <taxon>Actinomycetes</taxon>
        <taxon>Pseudonocardiales</taxon>
        <taxon>Pseudonocardiaceae</taxon>
        <taxon>Lentzea</taxon>
    </lineage>
</organism>
<keyword evidence="5 10" id="KW-0547">Nucleotide-binding</keyword>
<gene>
    <name evidence="15" type="ORF">UK23_19665</name>
</gene>
<feature type="domain" description="PASTA" evidence="14">
    <location>
        <begin position="377"/>
        <end position="454"/>
    </location>
</feature>
<evidence type="ECO:0000256" key="9">
    <source>
        <dbReference type="ARBA" id="ARBA00048679"/>
    </source>
</evidence>
<dbReference type="FunFam" id="3.30.200.20:FF:000035">
    <property type="entry name" value="Serine/threonine protein kinase Stk1"/>
    <property type="match status" value="1"/>
</dbReference>
<dbReference type="Pfam" id="PF03793">
    <property type="entry name" value="PASTA"/>
    <property type="match status" value="4"/>
</dbReference>
<dbReference type="PATRIC" id="fig|68170.10.peg.4976"/>
<dbReference type="CDD" id="cd06577">
    <property type="entry name" value="PASTA_pknB"/>
    <property type="match status" value="4"/>
</dbReference>
<feature type="domain" description="Protein kinase" evidence="13">
    <location>
        <begin position="11"/>
        <end position="274"/>
    </location>
</feature>
<dbReference type="Gene3D" id="3.30.10.20">
    <property type="match status" value="4"/>
</dbReference>
<feature type="transmembrane region" description="Helical" evidence="12">
    <location>
        <begin position="346"/>
        <end position="366"/>
    </location>
</feature>
<evidence type="ECO:0000256" key="12">
    <source>
        <dbReference type="SAM" id="Phobius"/>
    </source>
</evidence>
<evidence type="ECO:0000259" key="14">
    <source>
        <dbReference type="PROSITE" id="PS51178"/>
    </source>
</evidence>
<dbReference type="PROSITE" id="PS50011">
    <property type="entry name" value="PROTEIN_KINASE_DOM"/>
    <property type="match status" value="1"/>
</dbReference>